<dbReference type="RefSeq" id="WP_115534932.1">
    <property type="nucleotide sequence ID" value="NZ_QRGA01000009.1"/>
</dbReference>
<dbReference type="PANTHER" id="PTHR30204:SF69">
    <property type="entry name" value="MERR-FAMILY TRANSCRIPTIONAL REGULATOR"/>
    <property type="match status" value="1"/>
</dbReference>
<dbReference type="SUPFAM" id="SSF46955">
    <property type="entry name" value="Putative DNA-binding domain"/>
    <property type="match status" value="1"/>
</dbReference>
<dbReference type="Pfam" id="PF13411">
    <property type="entry name" value="MerR_1"/>
    <property type="match status" value="1"/>
</dbReference>
<dbReference type="EMBL" id="QRGA01000009">
    <property type="protein sequence ID" value="RDU97743.1"/>
    <property type="molecule type" value="Genomic_DNA"/>
</dbReference>
<dbReference type="Proteomes" id="UP000256838">
    <property type="component" value="Unassembled WGS sequence"/>
</dbReference>
<dbReference type="PRINTS" id="PR00040">
    <property type="entry name" value="HTHMERR"/>
</dbReference>
<gene>
    <name evidence="6" type="ORF">DWV00_17925</name>
</gene>
<keyword evidence="2" id="KW-0805">Transcription regulation</keyword>
<keyword evidence="1" id="KW-0678">Repressor</keyword>
<evidence type="ECO:0000256" key="3">
    <source>
        <dbReference type="ARBA" id="ARBA00023125"/>
    </source>
</evidence>
<name>A0A3D8JX76_9BURK</name>
<dbReference type="Gene3D" id="1.10.1660.10">
    <property type="match status" value="1"/>
</dbReference>
<dbReference type="AlphaFoldDB" id="A0A3D8JX76"/>
<dbReference type="PROSITE" id="PS00552">
    <property type="entry name" value="HTH_MERR_1"/>
    <property type="match status" value="1"/>
</dbReference>
<sequence length="138" mass="15557">MRIGELARRTGISERMLRYYEHEGLLKPKRTDSGYRDYGPEEVDAAHRIRVLSAAGLKISSIRLLLPCVLGATPVFHPCAEARAALRREVDKLDVRLRDLGESRRVVASLLDAIDANEALQLDGRERRVGGPRERLSR</sequence>
<dbReference type="InterPro" id="IPR009061">
    <property type="entry name" value="DNA-bd_dom_put_sf"/>
</dbReference>
<dbReference type="OrthoDB" id="5297305at2"/>
<dbReference type="GO" id="GO:0003700">
    <property type="term" value="F:DNA-binding transcription factor activity"/>
    <property type="evidence" value="ECO:0007669"/>
    <property type="project" value="InterPro"/>
</dbReference>
<dbReference type="InterPro" id="IPR000551">
    <property type="entry name" value="MerR-type_HTH_dom"/>
</dbReference>
<comment type="caution">
    <text evidence="6">The sequence shown here is derived from an EMBL/GenBank/DDBJ whole genome shotgun (WGS) entry which is preliminary data.</text>
</comment>
<evidence type="ECO:0000259" key="5">
    <source>
        <dbReference type="PROSITE" id="PS50937"/>
    </source>
</evidence>
<feature type="domain" description="HTH merR-type" evidence="5">
    <location>
        <begin position="1"/>
        <end position="68"/>
    </location>
</feature>
<evidence type="ECO:0000256" key="2">
    <source>
        <dbReference type="ARBA" id="ARBA00023015"/>
    </source>
</evidence>
<protein>
    <submittedName>
        <fullName evidence="6">MerR family transcriptional regulator</fullName>
    </submittedName>
</protein>
<keyword evidence="4" id="KW-0804">Transcription</keyword>
<dbReference type="GO" id="GO:0003677">
    <property type="term" value="F:DNA binding"/>
    <property type="evidence" value="ECO:0007669"/>
    <property type="project" value="UniProtKB-KW"/>
</dbReference>
<dbReference type="SMART" id="SM00422">
    <property type="entry name" value="HTH_MERR"/>
    <property type="match status" value="1"/>
</dbReference>
<evidence type="ECO:0000256" key="1">
    <source>
        <dbReference type="ARBA" id="ARBA00022491"/>
    </source>
</evidence>
<dbReference type="CDD" id="cd01282">
    <property type="entry name" value="HTH_MerR-like_sg3"/>
    <property type="match status" value="1"/>
</dbReference>
<keyword evidence="7" id="KW-1185">Reference proteome</keyword>
<dbReference type="InterPro" id="IPR047057">
    <property type="entry name" value="MerR_fam"/>
</dbReference>
<evidence type="ECO:0000313" key="6">
    <source>
        <dbReference type="EMBL" id="RDU97743.1"/>
    </source>
</evidence>
<accession>A0A3D8JX76</accession>
<organism evidence="6 7">
    <name type="scientific">Trinickia dinghuensis</name>
    <dbReference type="NCBI Taxonomy" id="2291023"/>
    <lineage>
        <taxon>Bacteria</taxon>
        <taxon>Pseudomonadati</taxon>
        <taxon>Pseudomonadota</taxon>
        <taxon>Betaproteobacteria</taxon>
        <taxon>Burkholderiales</taxon>
        <taxon>Burkholderiaceae</taxon>
        <taxon>Trinickia</taxon>
    </lineage>
</organism>
<dbReference type="PANTHER" id="PTHR30204">
    <property type="entry name" value="REDOX-CYCLING DRUG-SENSING TRANSCRIPTIONAL ACTIVATOR SOXR"/>
    <property type="match status" value="1"/>
</dbReference>
<evidence type="ECO:0000313" key="7">
    <source>
        <dbReference type="Proteomes" id="UP000256838"/>
    </source>
</evidence>
<proteinExistence type="predicted"/>
<dbReference type="PROSITE" id="PS50937">
    <property type="entry name" value="HTH_MERR_2"/>
    <property type="match status" value="1"/>
</dbReference>
<reference evidence="6 7" key="1">
    <citation type="submission" date="2018-08" db="EMBL/GenBank/DDBJ databases">
        <title>Paraburkholderia sp. DHOM06 isolated from forest soil.</title>
        <authorList>
            <person name="Gao Z.-H."/>
            <person name="Qiu L.-H."/>
        </authorList>
    </citation>
    <scope>NUCLEOTIDE SEQUENCE [LARGE SCALE GENOMIC DNA]</scope>
    <source>
        <strain evidence="6 7">DHOM06</strain>
    </source>
</reference>
<keyword evidence="3" id="KW-0238">DNA-binding</keyword>
<evidence type="ECO:0000256" key="4">
    <source>
        <dbReference type="ARBA" id="ARBA00023163"/>
    </source>
</evidence>